<dbReference type="PANTHER" id="PTHR43708:SF5">
    <property type="entry name" value="CONSERVED EXPRESSED OXIDOREDUCTASE (EUROFUNG)-RELATED"/>
    <property type="match status" value="1"/>
</dbReference>
<dbReference type="AlphaFoldDB" id="A0ABC9N8J4"/>
<dbReference type="GO" id="GO:0016491">
    <property type="term" value="F:oxidoreductase activity"/>
    <property type="evidence" value="ECO:0007669"/>
    <property type="project" value="UniProtKB-KW"/>
</dbReference>
<dbReference type="Pfam" id="PF02894">
    <property type="entry name" value="GFO_IDH_MocA_C"/>
    <property type="match status" value="1"/>
</dbReference>
<name>A0ABC9N8J4_BACUC</name>
<dbReference type="InterPro" id="IPR036291">
    <property type="entry name" value="NAD(P)-bd_dom_sf"/>
</dbReference>
<dbReference type="Gene3D" id="3.40.50.720">
    <property type="entry name" value="NAD(P)-binding Rossmann-like Domain"/>
    <property type="match status" value="1"/>
</dbReference>
<feature type="domain" description="Gfo/Idh/MocA-like oxidoreductase C-terminal" evidence="4">
    <location>
        <begin position="151"/>
        <end position="368"/>
    </location>
</feature>
<dbReference type="Gene3D" id="3.30.360.10">
    <property type="entry name" value="Dihydrodipicolinate Reductase, domain 2"/>
    <property type="match status" value="1"/>
</dbReference>
<dbReference type="Pfam" id="PF01408">
    <property type="entry name" value="GFO_IDH_MocA"/>
    <property type="match status" value="1"/>
</dbReference>
<protein>
    <submittedName>
        <fullName evidence="5">Oxidoreductase, NAD-binding domain protein</fullName>
    </submittedName>
</protein>
<dbReference type="InterPro" id="IPR000683">
    <property type="entry name" value="Gfo/Idh/MocA-like_OxRdtase_N"/>
</dbReference>
<dbReference type="SUPFAM" id="SSF51735">
    <property type="entry name" value="NAD(P)-binding Rossmann-fold domains"/>
    <property type="match status" value="1"/>
</dbReference>
<accession>A0ABC9N8J4</accession>
<reference evidence="5" key="1">
    <citation type="submission" date="2007-06" db="EMBL/GenBank/DDBJ databases">
        <authorList>
            <person name="Fulton L."/>
            <person name="Clifton S."/>
            <person name="Fulton B."/>
            <person name="Xu J."/>
            <person name="Minx P."/>
            <person name="Pepin K.H."/>
            <person name="Johnson M."/>
            <person name="Thiruvilangam P."/>
            <person name="Bhonagiri V."/>
            <person name="Nash W.E."/>
            <person name="Mardis E.R."/>
            <person name="Wilson R.K."/>
        </authorList>
    </citation>
    <scope>NUCLEOTIDE SEQUENCE [LARGE SCALE GENOMIC DNA]</scope>
    <source>
        <strain evidence="5">ATCC 8492</strain>
    </source>
</reference>
<gene>
    <name evidence="5" type="ORF">BACUNI_03082</name>
</gene>
<dbReference type="Proteomes" id="UP000004110">
    <property type="component" value="Unassembled WGS sequence"/>
</dbReference>
<feature type="domain" description="Gfo/Idh/MocA-like oxidoreductase N-terminal" evidence="3">
    <location>
        <begin position="24"/>
        <end position="138"/>
    </location>
</feature>
<keyword evidence="2" id="KW-0560">Oxidoreductase</keyword>
<evidence type="ECO:0000313" key="5">
    <source>
        <dbReference type="EMBL" id="EDO53067.1"/>
    </source>
</evidence>
<organism evidence="5 6">
    <name type="scientific">Bacteroides uniformis (strain ATCC 8492 / DSM 6597 / CCUG 4942 / CIP 103695 / JCM 5828 / KCTC 5204 / NCTC 13054 / VPI 0061)</name>
    <dbReference type="NCBI Taxonomy" id="411479"/>
    <lineage>
        <taxon>Bacteria</taxon>
        <taxon>Pseudomonadati</taxon>
        <taxon>Bacteroidota</taxon>
        <taxon>Bacteroidia</taxon>
        <taxon>Bacteroidales</taxon>
        <taxon>Bacteroidaceae</taxon>
        <taxon>Bacteroides</taxon>
    </lineage>
</organism>
<dbReference type="EMBL" id="AAYH02000046">
    <property type="protein sequence ID" value="EDO53067.1"/>
    <property type="molecule type" value="Genomic_DNA"/>
</dbReference>
<evidence type="ECO:0000313" key="6">
    <source>
        <dbReference type="Proteomes" id="UP000004110"/>
    </source>
</evidence>
<dbReference type="InterPro" id="IPR004104">
    <property type="entry name" value="Gfo/Idh/MocA-like_OxRdtase_C"/>
</dbReference>
<evidence type="ECO:0000259" key="4">
    <source>
        <dbReference type="Pfam" id="PF02894"/>
    </source>
</evidence>
<sequence length="369" mass="41613">MNYSIGFINFAGKKKEYHMDKIRTGLAAYGMSGRVFHAPFISTNPHFELTAVTERSKELSREKYPDACIVRSFEELIGLEGLDLVVINTPDSTHYEYARRALEAGKHVVVEKPFTTTVAEAEELVALAASRGLTLSVYQNRRWDGDFLTVKEILSKGLLGHLVEFESTFPRYRNFIKPNTWKETGQDGGGLTYNLGAHVIDQAVQLFGMPEAVFADIATLRKDSKVDDYFIIHLLRPSKAPEVKITLKSSYLMCASEPRFVLHGREGSYVKYGFDPQEAALNEGVLPVTPHWGEEDKSSWGILHTEKGGRIVHEPYPSLPGDYAAFYENIYRHICHGEPLQSDAREVVGVIRLIEAGWESSRMQRVVRI</sequence>
<proteinExistence type="inferred from homology"/>
<evidence type="ECO:0000256" key="2">
    <source>
        <dbReference type="ARBA" id="ARBA00023002"/>
    </source>
</evidence>
<comment type="similarity">
    <text evidence="1">Belongs to the Gfo/Idh/MocA family.</text>
</comment>
<comment type="caution">
    <text evidence="5">The sequence shown here is derived from an EMBL/GenBank/DDBJ whole genome shotgun (WGS) entry which is preliminary data.</text>
</comment>
<evidence type="ECO:0000256" key="1">
    <source>
        <dbReference type="ARBA" id="ARBA00010928"/>
    </source>
</evidence>
<dbReference type="PANTHER" id="PTHR43708">
    <property type="entry name" value="CONSERVED EXPRESSED OXIDOREDUCTASE (EUROFUNG)"/>
    <property type="match status" value="1"/>
</dbReference>
<evidence type="ECO:0000259" key="3">
    <source>
        <dbReference type="Pfam" id="PF01408"/>
    </source>
</evidence>
<keyword evidence="6" id="KW-1185">Reference proteome</keyword>
<reference evidence="5" key="2">
    <citation type="submission" date="2013-11" db="EMBL/GenBank/DDBJ databases">
        <title>Draft genome sequence of Bacteroides uniformis (ATCC 8492).</title>
        <authorList>
            <person name="Sudarsanam P."/>
            <person name="Ley R."/>
            <person name="Guruge J."/>
            <person name="Turnbaugh P.J."/>
            <person name="Mahowald M."/>
            <person name="Liep D."/>
            <person name="Gordon J."/>
        </authorList>
    </citation>
    <scope>NUCLEOTIDE SEQUENCE</scope>
    <source>
        <strain evidence="5">ATCC 8492</strain>
    </source>
</reference>
<dbReference type="InterPro" id="IPR051317">
    <property type="entry name" value="Gfo/Idh/MocA_oxidoreduct"/>
</dbReference>